<accession>A0AAD8IKT0</accession>
<reference evidence="2" key="2">
    <citation type="submission" date="2023-05" db="EMBL/GenBank/DDBJ databases">
        <authorList>
            <person name="Schelkunov M.I."/>
        </authorList>
    </citation>
    <scope>NUCLEOTIDE SEQUENCE</scope>
    <source>
        <strain evidence="2">Hsosn_3</strain>
        <tissue evidence="2">Leaf</tissue>
    </source>
</reference>
<evidence type="ECO:0000313" key="3">
    <source>
        <dbReference type="Proteomes" id="UP001237642"/>
    </source>
</evidence>
<reference evidence="2" key="1">
    <citation type="submission" date="2023-02" db="EMBL/GenBank/DDBJ databases">
        <title>Genome of toxic invasive species Heracleum sosnowskyi carries increased number of genes despite the absence of recent whole-genome duplications.</title>
        <authorList>
            <person name="Schelkunov M."/>
            <person name="Shtratnikova V."/>
            <person name="Makarenko M."/>
            <person name="Klepikova A."/>
            <person name="Omelchenko D."/>
            <person name="Novikova G."/>
            <person name="Obukhova E."/>
            <person name="Bogdanov V."/>
            <person name="Penin A."/>
            <person name="Logacheva M."/>
        </authorList>
    </citation>
    <scope>NUCLEOTIDE SEQUENCE</scope>
    <source>
        <strain evidence="2">Hsosn_3</strain>
        <tissue evidence="2">Leaf</tissue>
    </source>
</reference>
<dbReference type="AlphaFoldDB" id="A0AAD8IKT0"/>
<comment type="caution">
    <text evidence="2">The sequence shown here is derived from an EMBL/GenBank/DDBJ whole genome shotgun (WGS) entry which is preliminary data.</text>
</comment>
<dbReference type="Proteomes" id="UP001237642">
    <property type="component" value="Unassembled WGS sequence"/>
</dbReference>
<gene>
    <name evidence="2" type="ORF">POM88_015499</name>
</gene>
<feature type="coiled-coil region" evidence="1">
    <location>
        <begin position="69"/>
        <end position="96"/>
    </location>
</feature>
<protein>
    <submittedName>
        <fullName evidence="2">Uncharacterized protein</fullName>
    </submittedName>
</protein>
<evidence type="ECO:0000256" key="1">
    <source>
        <dbReference type="SAM" id="Coils"/>
    </source>
</evidence>
<keyword evidence="1" id="KW-0175">Coiled coil</keyword>
<keyword evidence="3" id="KW-1185">Reference proteome</keyword>
<dbReference type="EMBL" id="JAUIZM010000004">
    <property type="protein sequence ID" value="KAK1387321.1"/>
    <property type="molecule type" value="Genomic_DNA"/>
</dbReference>
<name>A0AAD8IKT0_9APIA</name>
<organism evidence="2 3">
    <name type="scientific">Heracleum sosnowskyi</name>
    <dbReference type="NCBI Taxonomy" id="360622"/>
    <lineage>
        <taxon>Eukaryota</taxon>
        <taxon>Viridiplantae</taxon>
        <taxon>Streptophyta</taxon>
        <taxon>Embryophyta</taxon>
        <taxon>Tracheophyta</taxon>
        <taxon>Spermatophyta</taxon>
        <taxon>Magnoliopsida</taxon>
        <taxon>eudicotyledons</taxon>
        <taxon>Gunneridae</taxon>
        <taxon>Pentapetalae</taxon>
        <taxon>asterids</taxon>
        <taxon>campanulids</taxon>
        <taxon>Apiales</taxon>
        <taxon>Apiaceae</taxon>
        <taxon>Apioideae</taxon>
        <taxon>apioid superclade</taxon>
        <taxon>Tordylieae</taxon>
        <taxon>Tordyliinae</taxon>
        <taxon>Heracleum</taxon>
    </lineage>
</organism>
<evidence type="ECO:0000313" key="2">
    <source>
        <dbReference type="EMBL" id="KAK1387321.1"/>
    </source>
</evidence>
<proteinExistence type="predicted"/>
<sequence>MRGLLVDLIGGIGQVAVKAAGVSAMFRKKDEKLTGVILKKDEQILDLGKQLGEMKLLRDGEVSGLRIDLNKEVARNADLEKKLKEAEEKLAAVKPEADIIKDFQGTDAYLQAVADAGAPEVLRSWKVAETLIKTNPEATWEIFVEAFLAAKDAIDRGEGEPEFYQGPNPLIFPSETPFLDAVNKPVE</sequence>